<reference evidence="1" key="1">
    <citation type="journal article" date="2015" name="Nature">
        <title>Complex archaea that bridge the gap between prokaryotes and eukaryotes.</title>
        <authorList>
            <person name="Spang A."/>
            <person name="Saw J.H."/>
            <person name="Jorgensen S.L."/>
            <person name="Zaremba-Niedzwiedzka K."/>
            <person name="Martijn J."/>
            <person name="Lind A.E."/>
            <person name="van Eijk R."/>
            <person name="Schleper C."/>
            <person name="Guy L."/>
            <person name="Ettema T.J."/>
        </authorList>
    </citation>
    <scope>NUCLEOTIDE SEQUENCE</scope>
</reference>
<evidence type="ECO:0000313" key="1">
    <source>
        <dbReference type="EMBL" id="KKM02049.1"/>
    </source>
</evidence>
<sequence>MISVVMLCKNSSDTLKVVLDELLDFDEVILIDTG</sequence>
<dbReference type="EMBL" id="LAZR01017036">
    <property type="protein sequence ID" value="KKM02049.1"/>
    <property type="molecule type" value="Genomic_DNA"/>
</dbReference>
<evidence type="ECO:0008006" key="2">
    <source>
        <dbReference type="Google" id="ProtNLM"/>
    </source>
</evidence>
<dbReference type="AlphaFoldDB" id="A0A0F9GTC9"/>
<accession>A0A0F9GTC9</accession>
<gene>
    <name evidence="1" type="ORF">LCGC14_1788300</name>
</gene>
<proteinExistence type="predicted"/>
<comment type="caution">
    <text evidence="1">The sequence shown here is derived from an EMBL/GenBank/DDBJ whole genome shotgun (WGS) entry which is preliminary data.</text>
</comment>
<feature type="non-terminal residue" evidence="1">
    <location>
        <position position="34"/>
    </location>
</feature>
<organism evidence="1">
    <name type="scientific">marine sediment metagenome</name>
    <dbReference type="NCBI Taxonomy" id="412755"/>
    <lineage>
        <taxon>unclassified sequences</taxon>
        <taxon>metagenomes</taxon>
        <taxon>ecological metagenomes</taxon>
    </lineage>
</organism>
<protein>
    <recommendedName>
        <fullName evidence="2">Glycosyltransferase 2-like domain-containing protein</fullName>
    </recommendedName>
</protein>
<name>A0A0F9GTC9_9ZZZZ</name>